<gene>
    <name evidence="1" type="ORF">V8201_12265</name>
</gene>
<dbReference type="InterPro" id="IPR025528">
    <property type="entry name" value="BrnA_antitoxin"/>
</dbReference>
<protein>
    <submittedName>
        <fullName evidence="1">BrnA antitoxin family protein</fullName>
    </submittedName>
</protein>
<dbReference type="Proteomes" id="UP001367771">
    <property type="component" value="Unassembled WGS sequence"/>
</dbReference>
<comment type="caution">
    <text evidence="1">The sequence shown here is derived from an EMBL/GenBank/DDBJ whole genome shotgun (WGS) entry which is preliminary data.</text>
</comment>
<sequence>MARFDPAIHDDNPPMDLAFMTGMAPSHRRGLPHAAPTVEVRLRLDMRTVDHLRRAGPGWQLRLDALLARLIAAGEI</sequence>
<dbReference type="EMBL" id="JBBBDM010000005">
    <property type="protein sequence ID" value="MEI5687855.1"/>
    <property type="molecule type" value="Genomic_DNA"/>
</dbReference>
<evidence type="ECO:0000313" key="1">
    <source>
        <dbReference type="EMBL" id="MEI5687855.1"/>
    </source>
</evidence>
<reference evidence="1 2" key="1">
    <citation type="journal article" date="2013" name="Int. J. Syst. Evol. Microbiol.">
        <title>Sphingomonas kyungheensis sp. nov., a bacterium with ginsenoside-converting activity isolated from soil of a ginseng field.</title>
        <authorList>
            <person name="Son H.M."/>
            <person name="Yang J.E."/>
            <person name="Park Y."/>
            <person name="Han C.K."/>
            <person name="Kim S.G."/>
            <person name="Kook M."/>
            <person name="Yi T.H."/>
        </authorList>
    </citation>
    <scope>NUCLEOTIDE SEQUENCE [LARGE SCALE GENOMIC DNA]</scope>
    <source>
        <strain evidence="1 2">LMG 26582</strain>
    </source>
</reference>
<organism evidence="1 2">
    <name type="scientific">Sphingomonas kyungheensis</name>
    <dbReference type="NCBI Taxonomy" id="1069987"/>
    <lineage>
        <taxon>Bacteria</taxon>
        <taxon>Pseudomonadati</taxon>
        <taxon>Pseudomonadota</taxon>
        <taxon>Alphaproteobacteria</taxon>
        <taxon>Sphingomonadales</taxon>
        <taxon>Sphingomonadaceae</taxon>
        <taxon>Sphingomonas</taxon>
    </lineage>
</organism>
<accession>A0ABU8H493</accession>
<name>A0ABU8H493_9SPHN</name>
<proteinExistence type="predicted"/>
<dbReference type="Pfam" id="PF14384">
    <property type="entry name" value="BrnA_antitoxin"/>
    <property type="match status" value="1"/>
</dbReference>
<evidence type="ECO:0000313" key="2">
    <source>
        <dbReference type="Proteomes" id="UP001367771"/>
    </source>
</evidence>
<dbReference type="RefSeq" id="WP_336545470.1">
    <property type="nucleotide sequence ID" value="NZ_JBBBDM010000005.1"/>
</dbReference>
<keyword evidence="2" id="KW-1185">Reference proteome</keyword>